<dbReference type="Proteomes" id="UP000039865">
    <property type="component" value="Unassembled WGS sequence"/>
</dbReference>
<protein>
    <submittedName>
        <fullName evidence="3">Uncharacterized protein</fullName>
    </submittedName>
</protein>
<dbReference type="EMBL" id="CCKQ01011704">
    <property type="protein sequence ID" value="CDW83274.1"/>
    <property type="molecule type" value="Genomic_DNA"/>
</dbReference>
<feature type="region of interest" description="Disordered" evidence="2">
    <location>
        <begin position="466"/>
        <end position="487"/>
    </location>
</feature>
<dbReference type="AlphaFoldDB" id="A0A078AM19"/>
<accession>A0A078AM19</accession>
<feature type="coiled-coil region" evidence="1">
    <location>
        <begin position="39"/>
        <end position="73"/>
    </location>
</feature>
<evidence type="ECO:0000313" key="4">
    <source>
        <dbReference type="Proteomes" id="UP000039865"/>
    </source>
</evidence>
<sequence length="738" mass="87697">MKSKIMSLNVDLEKLLIEYRVRTIFLYIQDQIDEKIVNQLGLENQFNDLKLQKEHLENENKQMLDELNQNKDLVSDYFIQIQQYLIWYVIALLIDNQKRISKLEEQDKVIQHKNEQIDEMKLTMKEEVQKYDLDKKLFKQQILVMEQIKVQLENLQNESVHNLKAIVNSQDVDILEQKLELQDVKSENLELRILHEEIQNQSEQTISLNKSLKLELNKIKALNDKQLIDINELRKNSVLSNQTLNAKIRQQQKELTSINIQLQKASISEQILQKQLKDYKKLLFNLNNKLMDLEGDREVIRYQRKRGKQEISINNIQIQQLKERINFLEQKSNEIEKKYSKMNPNRKENGGHQEEKLSRQIKEFDFNSEDTVQLKAHVYKQDEEIFVLKDMLKSATLQIKLKDSEIKKLRAQLKGQGTEFKTPVIKKNQNYNLPDIKQKSDTSEAESFIGEQSKLDKLHELSMKFRRQQRQREKDVPMQDQQTQTDSVRQRTQALQTVQAKMTDNSNQTEIKKCVDMYQQTQSVSKNQASIQTDEIKKVEIIKTVQQTQTEEEIKPKYESLQMQTDEVEVKIPVETFSQHIQTIEIPKEEPIIIPKFDQTAQTEVEIQIQKIDIYAQTEEVKKDTFQKDTQTIQIEKSSLTFLHKVIEHQITLEKPKKKKKKQGGNQNHEHDSEYEYYEEEVEVTDDEGMDEEEAKRMYILKQQEMEIQQQKQLVKNNYQIPKLYNYGVYKTTEKKMD</sequence>
<feature type="coiled-coil region" evidence="1">
    <location>
        <begin position="103"/>
        <end position="338"/>
    </location>
</feature>
<organism evidence="3 4">
    <name type="scientific">Stylonychia lemnae</name>
    <name type="common">Ciliate</name>
    <dbReference type="NCBI Taxonomy" id="5949"/>
    <lineage>
        <taxon>Eukaryota</taxon>
        <taxon>Sar</taxon>
        <taxon>Alveolata</taxon>
        <taxon>Ciliophora</taxon>
        <taxon>Intramacronucleata</taxon>
        <taxon>Spirotrichea</taxon>
        <taxon>Stichotrichia</taxon>
        <taxon>Sporadotrichida</taxon>
        <taxon>Oxytrichidae</taxon>
        <taxon>Stylonychinae</taxon>
        <taxon>Stylonychia</taxon>
    </lineage>
</organism>
<name>A0A078AM19_STYLE</name>
<evidence type="ECO:0000256" key="2">
    <source>
        <dbReference type="SAM" id="MobiDB-lite"/>
    </source>
</evidence>
<evidence type="ECO:0000313" key="3">
    <source>
        <dbReference type="EMBL" id="CDW83274.1"/>
    </source>
</evidence>
<reference evidence="3 4" key="1">
    <citation type="submission" date="2014-06" db="EMBL/GenBank/DDBJ databases">
        <authorList>
            <person name="Swart Estienne"/>
        </authorList>
    </citation>
    <scope>NUCLEOTIDE SEQUENCE [LARGE SCALE GENOMIC DNA]</scope>
    <source>
        <strain evidence="3 4">130c</strain>
    </source>
</reference>
<keyword evidence="1" id="KW-0175">Coiled coil</keyword>
<feature type="compositionally biased region" description="Acidic residues" evidence="2">
    <location>
        <begin position="675"/>
        <end position="691"/>
    </location>
</feature>
<gene>
    <name evidence="3" type="primary">Contig18486.g19632</name>
    <name evidence="3" type="ORF">STYLEM_12316</name>
</gene>
<evidence type="ECO:0000256" key="1">
    <source>
        <dbReference type="SAM" id="Coils"/>
    </source>
</evidence>
<proteinExistence type="predicted"/>
<dbReference type="InParanoid" id="A0A078AM19"/>
<keyword evidence="4" id="KW-1185">Reference proteome</keyword>
<feature type="region of interest" description="Disordered" evidence="2">
    <location>
        <begin position="654"/>
        <end position="691"/>
    </location>
</feature>